<proteinExistence type="predicted"/>
<feature type="coiled-coil region" evidence="1">
    <location>
        <begin position="96"/>
        <end position="239"/>
    </location>
</feature>
<comment type="caution">
    <text evidence="3">The sequence shown here is derived from an EMBL/GenBank/DDBJ whole genome shotgun (WGS) entry which is preliminary data.</text>
</comment>
<reference evidence="3" key="1">
    <citation type="submission" date="2020-06" db="EMBL/GenBank/DDBJ databases">
        <authorList>
            <consortium name="Plant Systems Biology data submission"/>
        </authorList>
    </citation>
    <scope>NUCLEOTIDE SEQUENCE</scope>
    <source>
        <strain evidence="3">D6</strain>
    </source>
</reference>
<dbReference type="Proteomes" id="UP001153069">
    <property type="component" value="Unassembled WGS sequence"/>
</dbReference>
<protein>
    <submittedName>
        <fullName evidence="3">Uncharacterized protein</fullName>
    </submittedName>
</protein>
<name>A0A9N8HPD9_9STRA</name>
<dbReference type="EMBL" id="CAICTM010001168">
    <property type="protein sequence ID" value="CAB9521171.1"/>
    <property type="molecule type" value="Genomic_DNA"/>
</dbReference>
<dbReference type="AlphaFoldDB" id="A0A9N8HPD9"/>
<evidence type="ECO:0000256" key="2">
    <source>
        <dbReference type="SAM" id="MobiDB-lite"/>
    </source>
</evidence>
<sequence>MCDLLLATNWSKFASLPDLEASASSLSTLDSSSTSSTSQYSSYNSSLSSNYSIKQSRNPYENSGFFKKKQAKAVKKIQPVVRGFLVRLNIQKAPILAELADVQRRKQEELERIEMQKLAEMEAFRQEMEREYAELEVKAEEAKRLTTELKEEKNKYEQEQATLKKECKIKKKANKELKKDSKVDTAQVRDLALIQHRVANLERQKASREETVNKYKQVVASHEERLDEVEEACKVERDHTLRLKVCISGIFDLVEPKSDSLTKKLLKITGNNQVLM</sequence>
<keyword evidence="4" id="KW-1185">Reference proteome</keyword>
<dbReference type="PROSITE" id="PS50096">
    <property type="entry name" value="IQ"/>
    <property type="match status" value="1"/>
</dbReference>
<gene>
    <name evidence="3" type="ORF">SEMRO_1170_G248750.1</name>
</gene>
<keyword evidence="1" id="KW-0175">Coiled coil</keyword>
<evidence type="ECO:0000313" key="4">
    <source>
        <dbReference type="Proteomes" id="UP001153069"/>
    </source>
</evidence>
<accession>A0A9N8HPD9</accession>
<evidence type="ECO:0000256" key="1">
    <source>
        <dbReference type="SAM" id="Coils"/>
    </source>
</evidence>
<evidence type="ECO:0000313" key="3">
    <source>
        <dbReference type="EMBL" id="CAB9521171.1"/>
    </source>
</evidence>
<feature type="region of interest" description="Disordered" evidence="2">
    <location>
        <begin position="28"/>
        <end position="50"/>
    </location>
</feature>
<organism evidence="3 4">
    <name type="scientific">Seminavis robusta</name>
    <dbReference type="NCBI Taxonomy" id="568900"/>
    <lineage>
        <taxon>Eukaryota</taxon>
        <taxon>Sar</taxon>
        <taxon>Stramenopiles</taxon>
        <taxon>Ochrophyta</taxon>
        <taxon>Bacillariophyta</taxon>
        <taxon>Bacillariophyceae</taxon>
        <taxon>Bacillariophycidae</taxon>
        <taxon>Naviculales</taxon>
        <taxon>Naviculaceae</taxon>
        <taxon>Seminavis</taxon>
    </lineage>
</organism>